<feature type="transmembrane region" description="Helical" evidence="1">
    <location>
        <begin position="46"/>
        <end position="66"/>
    </location>
</feature>
<protein>
    <recommendedName>
        <fullName evidence="2">CAAX prenyl protease 2/Lysostaphin resistance protein A-like domain-containing protein</fullName>
    </recommendedName>
</protein>
<name>A0A1I6FN51_9FLAO</name>
<dbReference type="PANTHER" id="PTHR36435">
    <property type="entry name" value="SLR1288 PROTEIN"/>
    <property type="match status" value="1"/>
</dbReference>
<accession>A0A1I6FN51</accession>
<dbReference type="PANTHER" id="PTHR36435:SF1">
    <property type="entry name" value="CAAX AMINO TERMINAL PROTEASE FAMILY PROTEIN"/>
    <property type="match status" value="1"/>
</dbReference>
<organism evidence="3 4">
    <name type="scientific">Robiginitalea myxolifaciens</name>
    <dbReference type="NCBI Taxonomy" id="400055"/>
    <lineage>
        <taxon>Bacteria</taxon>
        <taxon>Pseudomonadati</taxon>
        <taxon>Bacteroidota</taxon>
        <taxon>Flavobacteriia</taxon>
        <taxon>Flavobacteriales</taxon>
        <taxon>Flavobacteriaceae</taxon>
        <taxon>Robiginitalea</taxon>
    </lineage>
</organism>
<feature type="transmembrane region" description="Helical" evidence="1">
    <location>
        <begin position="111"/>
        <end position="130"/>
    </location>
</feature>
<dbReference type="AlphaFoldDB" id="A0A1I6FN51"/>
<dbReference type="GO" id="GO:0080120">
    <property type="term" value="P:CAAX-box protein maturation"/>
    <property type="evidence" value="ECO:0007669"/>
    <property type="project" value="UniProtKB-ARBA"/>
</dbReference>
<feature type="transmembrane region" description="Helical" evidence="1">
    <location>
        <begin position="167"/>
        <end position="185"/>
    </location>
</feature>
<evidence type="ECO:0000256" key="1">
    <source>
        <dbReference type="SAM" id="Phobius"/>
    </source>
</evidence>
<dbReference type="InterPro" id="IPR052710">
    <property type="entry name" value="CAAX_protease"/>
</dbReference>
<evidence type="ECO:0000313" key="3">
    <source>
        <dbReference type="EMBL" id="SFR31308.1"/>
    </source>
</evidence>
<keyword evidence="4" id="KW-1185">Reference proteome</keyword>
<keyword evidence="1" id="KW-0812">Transmembrane</keyword>
<sequence>MKKPLVVILITLLTFALYYILDEMYFGELRFWLLELTGQLGLSHNLTYLLSGLPLYIAIQFLFPKYSLLRNFGLDQSVLRALVFALICTLPMFLGFGFTMAFNEDLGVDKFLITVVAAGFFEELFFRGFLFGNLYRGTRLGFIPSVFLGALLFGLVHLYQSSEISELIGIFLVTFLGGFLFAWVYVEWGFNLWVAIFLHAFMNLAWDLFDVSSNALGDVYPNIFRLITIALVIGGTIGYKRFRGIPLAINRSNLFLKPAAK</sequence>
<feature type="transmembrane region" description="Helical" evidence="1">
    <location>
        <begin position="78"/>
        <end position="99"/>
    </location>
</feature>
<dbReference type="GO" id="GO:0004175">
    <property type="term" value="F:endopeptidase activity"/>
    <property type="evidence" value="ECO:0007669"/>
    <property type="project" value="UniProtKB-ARBA"/>
</dbReference>
<dbReference type="Pfam" id="PF02517">
    <property type="entry name" value="Rce1-like"/>
    <property type="match status" value="1"/>
</dbReference>
<feature type="transmembrane region" description="Helical" evidence="1">
    <location>
        <begin position="142"/>
        <end position="161"/>
    </location>
</feature>
<evidence type="ECO:0000313" key="4">
    <source>
        <dbReference type="Proteomes" id="UP000199534"/>
    </source>
</evidence>
<dbReference type="EMBL" id="FOYQ01000001">
    <property type="protein sequence ID" value="SFR31308.1"/>
    <property type="molecule type" value="Genomic_DNA"/>
</dbReference>
<proteinExistence type="predicted"/>
<feature type="domain" description="CAAX prenyl protease 2/Lysostaphin resistance protein A-like" evidence="2">
    <location>
        <begin position="111"/>
        <end position="204"/>
    </location>
</feature>
<reference evidence="3 4" key="1">
    <citation type="submission" date="2016-10" db="EMBL/GenBank/DDBJ databases">
        <authorList>
            <person name="de Groot N.N."/>
        </authorList>
    </citation>
    <scope>NUCLEOTIDE SEQUENCE [LARGE SCALE GENOMIC DNA]</scope>
    <source>
        <strain evidence="3 4">DSM 21019</strain>
    </source>
</reference>
<dbReference type="STRING" id="400055.SAMN04490243_0135"/>
<dbReference type="OrthoDB" id="6301065at2"/>
<evidence type="ECO:0000259" key="2">
    <source>
        <dbReference type="Pfam" id="PF02517"/>
    </source>
</evidence>
<feature type="transmembrane region" description="Helical" evidence="1">
    <location>
        <begin position="223"/>
        <end position="242"/>
    </location>
</feature>
<feature type="transmembrane region" description="Helical" evidence="1">
    <location>
        <begin position="192"/>
        <end position="211"/>
    </location>
</feature>
<dbReference type="RefSeq" id="WP_092979876.1">
    <property type="nucleotide sequence ID" value="NZ_FOYQ01000001.1"/>
</dbReference>
<dbReference type="Proteomes" id="UP000199534">
    <property type="component" value="Unassembled WGS sequence"/>
</dbReference>
<keyword evidence="1" id="KW-1133">Transmembrane helix</keyword>
<dbReference type="InterPro" id="IPR003675">
    <property type="entry name" value="Rce1/LyrA-like_dom"/>
</dbReference>
<gene>
    <name evidence="3" type="ORF">SAMN04490243_0135</name>
</gene>
<keyword evidence="1" id="KW-0472">Membrane</keyword>